<dbReference type="EMBL" id="BONX01000044">
    <property type="protein sequence ID" value="GIG99383.1"/>
    <property type="molecule type" value="Genomic_DNA"/>
</dbReference>
<dbReference type="Pfam" id="PF13302">
    <property type="entry name" value="Acetyltransf_3"/>
    <property type="match status" value="1"/>
</dbReference>
<keyword evidence="3" id="KW-1185">Reference proteome</keyword>
<evidence type="ECO:0000259" key="1">
    <source>
        <dbReference type="PROSITE" id="PS51186"/>
    </source>
</evidence>
<sequence>MFRHPLTPDATLRPLEPWQAAEFAAYVDRARPHLAPWLPWAETIVDESSARAWLQRYADRQADDSGRVYGIWVSDSLVGGTLFRVFDTQSGLCEVGVWLDPAVQGRGLVGRAVEHMVEWAFRERGMHRVEWRVVPTNTRSITAAKRLGMTRDGVLREVFPFHGTRHDIEVWSLLATEWRSPEAPPA</sequence>
<evidence type="ECO:0000313" key="3">
    <source>
        <dbReference type="Proteomes" id="UP000621500"/>
    </source>
</evidence>
<organism evidence="2 3">
    <name type="scientific">Plantactinospora mayteni</name>
    <dbReference type="NCBI Taxonomy" id="566021"/>
    <lineage>
        <taxon>Bacteria</taxon>
        <taxon>Bacillati</taxon>
        <taxon>Actinomycetota</taxon>
        <taxon>Actinomycetes</taxon>
        <taxon>Micromonosporales</taxon>
        <taxon>Micromonosporaceae</taxon>
        <taxon>Plantactinospora</taxon>
    </lineage>
</organism>
<dbReference type="SUPFAM" id="SSF55729">
    <property type="entry name" value="Acyl-CoA N-acyltransferases (Nat)"/>
    <property type="match status" value="1"/>
</dbReference>
<proteinExistence type="predicted"/>
<dbReference type="InterPro" id="IPR016181">
    <property type="entry name" value="Acyl_CoA_acyltransferase"/>
</dbReference>
<accession>A0ABQ4EXJ1</accession>
<dbReference type="Gene3D" id="3.40.630.30">
    <property type="match status" value="1"/>
</dbReference>
<name>A0ABQ4EXJ1_9ACTN</name>
<dbReference type="PROSITE" id="PS51186">
    <property type="entry name" value="GNAT"/>
    <property type="match status" value="1"/>
</dbReference>
<reference evidence="2 3" key="1">
    <citation type="submission" date="2021-01" db="EMBL/GenBank/DDBJ databases">
        <title>Whole genome shotgun sequence of Plantactinospora mayteni NBRC 109088.</title>
        <authorList>
            <person name="Komaki H."/>
            <person name="Tamura T."/>
        </authorList>
    </citation>
    <scope>NUCLEOTIDE SEQUENCE [LARGE SCALE GENOMIC DNA]</scope>
    <source>
        <strain evidence="2 3">NBRC 109088</strain>
    </source>
</reference>
<comment type="caution">
    <text evidence="2">The sequence shown here is derived from an EMBL/GenBank/DDBJ whole genome shotgun (WGS) entry which is preliminary data.</text>
</comment>
<dbReference type="InterPro" id="IPR051908">
    <property type="entry name" value="Ribosomal_N-acetyltransferase"/>
</dbReference>
<dbReference type="CDD" id="cd04301">
    <property type="entry name" value="NAT_SF"/>
    <property type="match status" value="1"/>
</dbReference>
<dbReference type="PANTHER" id="PTHR43441:SF10">
    <property type="entry name" value="ACETYLTRANSFERASE"/>
    <property type="match status" value="1"/>
</dbReference>
<protein>
    <submittedName>
        <fullName evidence="2">N-acetyltransferase</fullName>
    </submittedName>
</protein>
<dbReference type="PANTHER" id="PTHR43441">
    <property type="entry name" value="RIBOSOMAL-PROTEIN-SERINE ACETYLTRANSFERASE"/>
    <property type="match status" value="1"/>
</dbReference>
<dbReference type="Proteomes" id="UP000621500">
    <property type="component" value="Unassembled WGS sequence"/>
</dbReference>
<feature type="domain" description="N-acetyltransferase" evidence="1">
    <location>
        <begin position="10"/>
        <end position="177"/>
    </location>
</feature>
<dbReference type="InterPro" id="IPR000182">
    <property type="entry name" value="GNAT_dom"/>
</dbReference>
<dbReference type="RefSeq" id="WP_203860749.1">
    <property type="nucleotide sequence ID" value="NZ_BAAAZQ010000012.1"/>
</dbReference>
<evidence type="ECO:0000313" key="2">
    <source>
        <dbReference type="EMBL" id="GIG99383.1"/>
    </source>
</evidence>
<gene>
    <name evidence="2" type="ORF">Pma05_59560</name>
</gene>